<dbReference type="GO" id="GO:0004352">
    <property type="term" value="F:glutamate dehydrogenase (NAD+) activity"/>
    <property type="evidence" value="ECO:0007669"/>
    <property type="project" value="TreeGrafter"/>
</dbReference>
<dbReference type="PROSITE" id="PS00074">
    <property type="entry name" value="GLFV_DEHYDROGENASE"/>
    <property type="match status" value="1"/>
</dbReference>
<dbReference type="CDD" id="cd01076">
    <property type="entry name" value="NAD_bind_1_Glu_DH"/>
    <property type="match status" value="1"/>
</dbReference>
<evidence type="ECO:0000313" key="9">
    <source>
        <dbReference type="EMBL" id="TMR22933.1"/>
    </source>
</evidence>
<evidence type="ECO:0000256" key="3">
    <source>
        <dbReference type="PIRNR" id="PIRNR000185"/>
    </source>
</evidence>
<dbReference type="InterPro" id="IPR036291">
    <property type="entry name" value="NAD(P)-bd_dom_sf"/>
</dbReference>
<keyword evidence="2 3" id="KW-0560">Oxidoreductase</keyword>
<dbReference type="GO" id="GO:0006538">
    <property type="term" value="P:L-glutamate catabolic process"/>
    <property type="evidence" value="ECO:0007669"/>
    <property type="project" value="TreeGrafter"/>
</dbReference>
<feature type="active site" description="Proton donor" evidence="4">
    <location>
        <position position="118"/>
    </location>
</feature>
<dbReference type="SUPFAM" id="SSF51735">
    <property type="entry name" value="NAD(P)-binding Rossmann-fold domains"/>
    <property type="match status" value="1"/>
</dbReference>
<dbReference type="InterPro" id="IPR014362">
    <property type="entry name" value="Glu_DH"/>
</dbReference>
<keyword evidence="5" id="KW-0547">Nucleotide-binding</keyword>
<feature type="binding site" evidence="5">
    <location>
        <position position="82"/>
    </location>
    <ligand>
        <name>substrate</name>
    </ligand>
</feature>
<dbReference type="PANTHER" id="PTHR11606">
    <property type="entry name" value="GLUTAMATE DEHYDROGENASE"/>
    <property type="match status" value="1"/>
</dbReference>
<dbReference type="InterPro" id="IPR006096">
    <property type="entry name" value="Glu/Leu/Phe/Val/Trp_DH_C"/>
</dbReference>
<name>A0A5S4FQF9_9ACTN</name>
<dbReference type="InterPro" id="IPR033922">
    <property type="entry name" value="NAD_bind_Glu_DH"/>
</dbReference>
<dbReference type="OrthoDB" id="9803297at2"/>
<dbReference type="InterPro" id="IPR006097">
    <property type="entry name" value="Glu/Leu/Phe/Val/Trp_DH_dimer"/>
</dbReference>
<proteinExistence type="inferred from homology"/>
<comment type="similarity">
    <text evidence="1 3 7">Belongs to the Glu/Leu/Phe/Val dehydrogenases family.</text>
</comment>
<evidence type="ECO:0000256" key="7">
    <source>
        <dbReference type="RuleBase" id="RU004417"/>
    </source>
</evidence>
<dbReference type="FunFam" id="3.40.50.10860:FF:000003">
    <property type="entry name" value="Glutamate dehydrogenase"/>
    <property type="match status" value="1"/>
</dbReference>
<evidence type="ECO:0000256" key="4">
    <source>
        <dbReference type="PIRSR" id="PIRSR000185-1"/>
    </source>
</evidence>
<dbReference type="SMART" id="SM00839">
    <property type="entry name" value="ELFV_dehydrog"/>
    <property type="match status" value="1"/>
</dbReference>
<reference evidence="9 10" key="1">
    <citation type="submission" date="2019-05" db="EMBL/GenBank/DDBJ databases">
        <title>Draft genome sequence of Nonomuraea zeae DSM 100528.</title>
        <authorList>
            <person name="Saricaoglu S."/>
            <person name="Isik K."/>
        </authorList>
    </citation>
    <scope>NUCLEOTIDE SEQUENCE [LARGE SCALE GENOMIC DNA]</scope>
    <source>
        <strain evidence="9 10">DSM 100528</strain>
    </source>
</reference>
<dbReference type="RefSeq" id="WP_138696675.1">
    <property type="nucleotide sequence ID" value="NZ_JBHSAZ010000014.1"/>
</dbReference>
<evidence type="ECO:0000256" key="6">
    <source>
        <dbReference type="PIRSR" id="PIRSR000185-3"/>
    </source>
</evidence>
<feature type="domain" description="Glutamate/phenylalanine/leucine/valine/L-tryptophan dehydrogenase C-terminal" evidence="8">
    <location>
        <begin position="195"/>
        <end position="422"/>
    </location>
</feature>
<dbReference type="InterPro" id="IPR006095">
    <property type="entry name" value="Glu/Leu/Phe/Val/Trp_DH"/>
</dbReference>
<evidence type="ECO:0000256" key="1">
    <source>
        <dbReference type="ARBA" id="ARBA00006382"/>
    </source>
</evidence>
<protein>
    <recommendedName>
        <fullName evidence="3">Glutamate dehydrogenase</fullName>
    </recommendedName>
</protein>
<dbReference type="EMBL" id="VCKX01000266">
    <property type="protein sequence ID" value="TMR22933.1"/>
    <property type="molecule type" value="Genomic_DNA"/>
</dbReference>
<gene>
    <name evidence="9" type="ORF">ETD85_48750</name>
</gene>
<feature type="binding site" evidence="5">
    <location>
        <position position="358"/>
    </location>
    <ligand>
        <name>substrate</name>
    </ligand>
</feature>
<dbReference type="PANTHER" id="PTHR11606:SF13">
    <property type="entry name" value="GLUTAMATE DEHYDROGENASE 1, MITOCHONDRIAL"/>
    <property type="match status" value="1"/>
</dbReference>
<evidence type="ECO:0000313" key="10">
    <source>
        <dbReference type="Proteomes" id="UP000306628"/>
    </source>
</evidence>
<evidence type="ECO:0000256" key="2">
    <source>
        <dbReference type="ARBA" id="ARBA00023002"/>
    </source>
</evidence>
<dbReference type="Proteomes" id="UP000306628">
    <property type="component" value="Unassembled WGS sequence"/>
</dbReference>
<organism evidence="9 10">
    <name type="scientific">Nonomuraea zeae</name>
    <dbReference type="NCBI Taxonomy" id="1642303"/>
    <lineage>
        <taxon>Bacteria</taxon>
        <taxon>Bacillati</taxon>
        <taxon>Actinomycetota</taxon>
        <taxon>Actinomycetes</taxon>
        <taxon>Streptosporangiales</taxon>
        <taxon>Streptosporangiaceae</taxon>
        <taxon>Nonomuraea</taxon>
    </lineage>
</organism>
<dbReference type="GO" id="GO:0000166">
    <property type="term" value="F:nucleotide binding"/>
    <property type="evidence" value="ECO:0007669"/>
    <property type="project" value="UniProtKB-KW"/>
</dbReference>
<dbReference type="SUPFAM" id="SSF53223">
    <property type="entry name" value="Aminoacid dehydrogenase-like, N-terminal domain"/>
    <property type="match status" value="1"/>
</dbReference>
<comment type="caution">
    <text evidence="9">The sequence shown here is derived from an EMBL/GenBank/DDBJ whole genome shotgun (WGS) entry which is preliminary data.</text>
</comment>
<dbReference type="Pfam" id="PF00208">
    <property type="entry name" value="ELFV_dehydrog"/>
    <property type="match status" value="1"/>
</dbReference>
<dbReference type="Gene3D" id="3.40.50.10860">
    <property type="entry name" value="Leucine Dehydrogenase, chain A, domain 1"/>
    <property type="match status" value="1"/>
</dbReference>
<dbReference type="InterPro" id="IPR046346">
    <property type="entry name" value="Aminoacid_DH-like_N_sf"/>
</dbReference>
<feature type="site" description="Important for catalysis" evidence="6">
    <location>
        <position position="158"/>
    </location>
</feature>
<dbReference type="PRINTS" id="PR00082">
    <property type="entry name" value="GLFDHDRGNASE"/>
</dbReference>
<feature type="binding site" evidence="5">
    <location>
        <position position="202"/>
    </location>
    <ligand>
        <name>NAD(+)</name>
        <dbReference type="ChEBI" id="CHEBI:57540"/>
    </ligand>
</feature>
<dbReference type="AlphaFoldDB" id="A0A5S4FQF9"/>
<dbReference type="Pfam" id="PF02812">
    <property type="entry name" value="ELFV_dehydrog_N"/>
    <property type="match status" value="1"/>
</dbReference>
<dbReference type="InterPro" id="IPR033524">
    <property type="entry name" value="Glu/Leu/Phe/Val_DH_AS"/>
</dbReference>
<accession>A0A5S4FQF9</accession>
<keyword evidence="5" id="KW-0520">NAD</keyword>
<dbReference type="PIRSF" id="PIRSF000185">
    <property type="entry name" value="Glu_DH"/>
    <property type="match status" value="1"/>
</dbReference>
<dbReference type="Gene3D" id="3.40.50.720">
    <property type="entry name" value="NAD(P)-binding Rossmann-like Domain"/>
    <property type="match status" value="1"/>
</dbReference>
<keyword evidence="10" id="KW-1185">Reference proteome</keyword>
<feature type="binding site" evidence="5">
    <location>
        <position position="106"/>
    </location>
    <ligand>
        <name>substrate</name>
    </ligand>
</feature>
<evidence type="ECO:0000259" key="8">
    <source>
        <dbReference type="SMART" id="SM00839"/>
    </source>
</evidence>
<sequence>MSIMVPSKTPALITSGRQALDSALHQLDQAAEQLGLDDGLRTMLATPRRSLTVSVPVRREDGRLDVVQGFRVQHNVSRGPAKGGLRFHPGTDIHEVTALAMWMTWKCALVGIPYGGAKGGVAVDPAGLTTRELERMTRRYINEILPLIGPEKDIPAPDVGTDEQTMAWIMDTYSVNTGYSVPGVVTGKPMTLGGSLGRTGATSRGVQIAALAALGRSPEGVTVAVQGFGKVGALAAQYLADAGCKVVAVSDVTGAVYAGGGLDVAGLRAWVAESGGVRGFRHADAMAQDELFELDVDVLVPAALEGAITEANAHRIRARLIVEGANGPTTPEADEILAAGGTMVVPDILANAGGVIVSYLEWVQNMQAYSWSSGEVELKLRDLMLNAFTEATSLAAERGLTLRQAAHVIGVGRVAEAHQMRGLYP</sequence>
<evidence type="ECO:0000256" key="5">
    <source>
        <dbReference type="PIRSR" id="PIRSR000185-2"/>
    </source>
</evidence>